<keyword evidence="2" id="KW-1185">Reference proteome</keyword>
<accession>A0A835EJL9</accession>
<sequence length="178" mass="19906">MSDTTFPKLFLKSNPTTCMMHAAMEEATTTRPPGWLILDRFVHRTTHDFAAVSDDATATATSSTCTGQPISASLRIANSPPAISRLHLHWPRRREFKRLPEPYVIAAHRHAILFKARAPFSEHDMGRDDTFFFPVDLFVYSSPSSSAPPSLHRLPPCFVGGVSAPAEDMFFTPYRNTQ</sequence>
<gene>
    <name evidence="1" type="ORF">HU200_034755</name>
</gene>
<proteinExistence type="predicted"/>
<protein>
    <submittedName>
        <fullName evidence="1">Uncharacterized protein</fullName>
    </submittedName>
</protein>
<comment type="caution">
    <text evidence="1">The sequence shown here is derived from an EMBL/GenBank/DDBJ whole genome shotgun (WGS) entry which is preliminary data.</text>
</comment>
<dbReference type="Proteomes" id="UP000636709">
    <property type="component" value="Unassembled WGS sequence"/>
</dbReference>
<dbReference type="OrthoDB" id="691222at2759"/>
<organism evidence="1 2">
    <name type="scientific">Digitaria exilis</name>
    <dbReference type="NCBI Taxonomy" id="1010633"/>
    <lineage>
        <taxon>Eukaryota</taxon>
        <taxon>Viridiplantae</taxon>
        <taxon>Streptophyta</taxon>
        <taxon>Embryophyta</taxon>
        <taxon>Tracheophyta</taxon>
        <taxon>Spermatophyta</taxon>
        <taxon>Magnoliopsida</taxon>
        <taxon>Liliopsida</taxon>
        <taxon>Poales</taxon>
        <taxon>Poaceae</taxon>
        <taxon>PACMAD clade</taxon>
        <taxon>Panicoideae</taxon>
        <taxon>Panicodae</taxon>
        <taxon>Paniceae</taxon>
        <taxon>Anthephorinae</taxon>
        <taxon>Digitaria</taxon>
    </lineage>
</organism>
<dbReference type="EMBL" id="JACEFO010001857">
    <property type="protein sequence ID" value="KAF8699064.1"/>
    <property type="molecule type" value="Genomic_DNA"/>
</dbReference>
<dbReference type="PANTHER" id="PTHR33074:SF79">
    <property type="entry name" value="EXPRESSED PROTEIN"/>
    <property type="match status" value="1"/>
</dbReference>
<evidence type="ECO:0000313" key="1">
    <source>
        <dbReference type="EMBL" id="KAF8699064.1"/>
    </source>
</evidence>
<dbReference type="PANTHER" id="PTHR33074">
    <property type="entry name" value="EXPRESSED PROTEIN-RELATED"/>
    <property type="match status" value="1"/>
</dbReference>
<dbReference type="AlphaFoldDB" id="A0A835EJL9"/>
<evidence type="ECO:0000313" key="2">
    <source>
        <dbReference type="Proteomes" id="UP000636709"/>
    </source>
</evidence>
<name>A0A835EJL9_9POAL</name>
<reference evidence="1" key="1">
    <citation type="submission" date="2020-07" db="EMBL/GenBank/DDBJ databases">
        <title>Genome sequence and genetic diversity analysis of an under-domesticated orphan crop, white fonio (Digitaria exilis).</title>
        <authorList>
            <person name="Bennetzen J.L."/>
            <person name="Chen S."/>
            <person name="Ma X."/>
            <person name="Wang X."/>
            <person name="Yssel A.E.J."/>
            <person name="Chaluvadi S.R."/>
            <person name="Johnson M."/>
            <person name="Gangashetty P."/>
            <person name="Hamidou F."/>
            <person name="Sanogo M.D."/>
            <person name="Zwaenepoel A."/>
            <person name="Wallace J."/>
            <person name="Van De Peer Y."/>
            <person name="Van Deynze A."/>
        </authorList>
    </citation>
    <scope>NUCLEOTIDE SEQUENCE</scope>
    <source>
        <tissue evidence="1">Leaves</tissue>
    </source>
</reference>